<evidence type="ECO:0000313" key="6">
    <source>
        <dbReference type="EMBL" id="TDK67527.1"/>
    </source>
</evidence>
<dbReference type="Proteomes" id="UP000294829">
    <property type="component" value="Unassembled WGS sequence"/>
</dbReference>
<dbReference type="GO" id="GO:0005737">
    <property type="term" value="C:cytoplasm"/>
    <property type="evidence" value="ECO:0007669"/>
    <property type="project" value="UniProtKB-SubCell"/>
</dbReference>
<protein>
    <recommendedName>
        <fullName evidence="4">Malonate decarboxylase acyl carrier protein</fullName>
    </recommendedName>
</protein>
<dbReference type="InterPro" id="IPR023439">
    <property type="entry name" value="Mal_deCO2ase/Cit_lyase_ACP"/>
</dbReference>
<keyword evidence="2" id="KW-0963">Cytoplasm</keyword>
<proteinExistence type="inferred from homology"/>
<comment type="subcellular location">
    <subcellularLocation>
        <location evidence="1">Cytoplasm</location>
    </subcellularLocation>
</comment>
<reference evidence="6 7" key="1">
    <citation type="submission" date="2019-03" db="EMBL/GenBank/DDBJ databases">
        <title>Sapientia aquatica gen. nov., sp. nov., isolated from a crater lake.</title>
        <authorList>
            <person name="Felfoldi T."/>
            <person name="Szabo A."/>
            <person name="Toth E."/>
            <person name="Schumann P."/>
            <person name="Keki Z."/>
            <person name="Marialigeti K."/>
            <person name="Mathe I."/>
        </authorList>
    </citation>
    <scope>NUCLEOTIDE SEQUENCE [LARGE SCALE GENOMIC DNA]</scope>
    <source>
        <strain evidence="6 7">SA-152</strain>
    </source>
</reference>
<organism evidence="6 7">
    <name type="scientific">Sapientia aquatica</name>
    <dbReference type="NCBI Taxonomy" id="1549640"/>
    <lineage>
        <taxon>Bacteria</taxon>
        <taxon>Pseudomonadati</taxon>
        <taxon>Pseudomonadota</taxon>
        <taxon>Betaproteobacteria</taxon>
        <taxon>Burkholderiales</taxon>
        <taxon>Oxalobacteraceae</taxon>
        <taxon>Sapientia</taxon>
    </lineage>
</organism>
<comment type="PTM">
    <text evidence="5">Covalently binds the prosthetic group of malonate decarboxylase.</text>
</comment>
<sequence length="107" mass="11700">MEKLNYEFALAANSKAQAIQQQILVGVVGSGDLEVLVERNQHKPSAISIQITTSVDGMSHVWEALMQRIFADTELPALQIEINDFGATPGVVRLRLEQALEELGLAN</sequence>
<keyword evidence="3 5" id="KW-0597">Phosphoprotein</keyword>
<dbReference type="NCBIfam" id="NF002293">
    <property type="entry name" value="PRK01220.1"/>
    <property type="match status" value="1"/>
</dbReference>
<comment type="caution">
    <text evidence="6">The sequence shown here is derived from an EMBL/GenBank/DDBJ whole genome shotgun (WGS) entry which is preliminary data.</text>
</comment>
<dbReference type="NCBIfam" id="TIGR03130">
    <property type="entry name" value="malonate_delta"/>
    <property type="match status" value="1"/>
</dbReference>
<name>A0A4R5W6G8_9BURK</name>
<keyword evidence="7" id="KW-1185">Reference proteome</keyword>
<dbReference type="InterPro" id="IPR009662">
    <property type="entry name" value="Malonate_deCO2ase_dsu"/>
</dbReference>
<dbReference type="AlphaFoldDB" id="A0A4R5W6G8"/>
<evidence type="ECO:0000256" key="4">
    <source>
        <dbReference type="NCBIfam" id="TIGR03130"/>
    </source>
</evidence>
<dbReference type="Pfam" id="PF06857">
    <property type="entry name" value="ACP"/>
    <property type="match status" value="1"/>
</dbReference>
<dbReference type="OrthoDB" id="120290at2"/>
<evidence type="ECO:0000313" key="7">
    <source>
        <dbReference type="Proteomes" id="UP000294829"/>
    </source>
</evidence>
<dbReference type="RefSeq" id="WP_133326865.1">
    <property type="nucleotide sequence ID" value="NZ_SMYL01000002.1"/>
</dbReference>
<dbReference type="EMBL" id="SMYL01000002">
    <property type="protein sequence ID" value="TDK67527.1"/>
    <property type="molecule type" value="Genomic_DNA"/>
</dbReference>
<accession>A0A4R5W6G8</accession>
<evidence type="ECO:0000256" key="3">
    <source>
        <dbReference type="ARBA" id="ARBA00022553"/>
    </source>
</evidence>
<gene>
    <name evidence="6" type="ORF">E2I14_07190</name>
</gene>
<evidence type="ECO:0000256" key="1">
    <source>
        <dbReference type="ARBA" id="ARBA00004496"/>
    </source>
</evidence>
<dbReference type="HAMAP" id="MF_00710">
    <property type="entry name" value="Malonate_deCO2ase_dsu"/>
    <property type="match status" value="1"/>
</dbReference>
<feature type="modified residue" description="O-(phosphoribosyl dephospho-coenzyme A)serine" evidence="5">
    <location>
        <position position="30"/>
    </location>
</feature>
<evidence type="ECO:0000256" key="2">
    <source>
        <dbReference type="ARBA" id="ARBA00022490"/>
    </source>
</evidence>
<evidence type="ECO:0000256" key="5">
    <source>
        <dbReference type="PIRSR" id="PIRSR609662-50"/>
    </source>
</evidence>